<keyword evidence="7" id="KW-1185">Reference proteome</keyword>
<dbReference type="SUPFAM" id="SSF143034">
    <property type="entry name" value="L35p-like"/>
    <property type="match status" value="1"/>
</dbReference>
<dbReference type="PANTHER" id="PTHR33343">
    <property type="entry name" value="54S RIBOSOMAL PROTEIN BL35M"/>
    <property type="match status" value="1"/>
</dbReference>
<dbReference type="InterPro" id="IPR037229">
    <property type="entry name" value="Ribosomal_bL35_sf"/>
</dbReference>
<name>A0ABQ1U379_9BACT</name>
<protein>
    <recommendedName>
        <fullName evidence="4">Large ribosomal subunit protein bL35</fullName>
    </recommendedName>
</protein>
<evidence type="ECO:0000256" key="4">
    <source>
        <dbReference type="HAMAP-Rule" id="MF_00514"/>
    </source>
</evidence>
<evidence type="ECO:0000256" key="2">
    <source>
        <dbReference type="ARBA" id="ARBA00022980"/>
    </source>
</evidence>
<dbReference type="HAMAP" id="MF_00514">
    <property type="entry name" value="Ribosomal_bL35"/>
    <property type="match status" value="1"/>
</dbReference>
<dbReference type="EMBL" id="BMHT01000003">
    <property type="protein sequence ID" value="GGF09093.1"/>
    <property type="molecule type" value="Genomic_DNA"/>
</dbReference>
<reference evidence="7" key="1">
    <citation type="journal article" date="2019" name="Int. J. Syst. Evol. Microbiol.">
        <title>The Global Catalogue of Microorganisms (GCM) 10K type strain sequencing project: providing services to taxonomists for standard genome sequencing and annotation.</title>
        <authorList>
            <consortium name="The Broad Institute Genomics Platform"/>
            <consortium name="The Broad Institute Genome Sequencing Center for Infectious Disease"/>
            <person name="Wu L."/>
            <person name="Ma J."/>
        </authorList>
    </citation>
    <scope>NUCLEOTIDE SEQUENCE [LARGE SCALE GENOMIC DNA]</scope>
    <source>
        <strain evidence="7">CGMCC 1.15197</strain>
    </source>
</reference>
<evidence type="ECO:0000256" key="1">
    <source>
        <dbReference type="ARBA" id="ARBA00006598"/>
    </source>
</evidence>
<sequence>MQPQLLKKLNQRKLNRIIALLLTLAYSKSISFFSIYTTMPKVKTKSGAKKRFTLTGSGKVKRKHAFKSHILTKKTTKQKRALTHVTLVSSADMNRVKDMLNI</sequence>
<dbReference type="InterPro" id="IPR018265">
    <property type="entry name" value="Ribosomal_bL35_CS"/>
</dbReference>
<dbReference type="PANTHER" id="PTHR33343:SF1">
    <property type="entry name" value="LARGE RIBOSOMAL SUBUNIT PROTEIN BL35M"/>
    <property type="match status" value="1"/>
</dbReference>
<dbReference type="InterPro" id="IPR021137">
    <property type="entry name" value="Ribosomal_bL35-like"/>
</dbReference>
<comment type="caution">
    <text evidence="6">The sequence shown here is derived from an EMBL/GenBank/DDBJ whole genome shotgun (WGS) entry which is preliminary data.</text>
</comment>
<dbReference type="NCBIfam" id="TIGR00001">
    <property type="entry name" value="rpmI_bact"/>
    <property type="match status" value="1"/>
</dbReference>
<proteinExistence type="inferred from homology"/>
<evidence type="ECO:0000313" key="6">
    <source>
        <dbReference type="EMBL" id="GGF09093.1"/>
    </source>
</evidence>
<keyword evidence="3 4" id="KW-0687">Ribonucleoprotein</keyword>
<evidence type="ECO:0000313" key="7">
    <source>
        <dbReference type="Proteomes" id="UP000632273"/>
    </source>
</evidence>
<keyword evidence="2 4" id="KW-0689">Ribosomal protein</keyword>
<dbReference type="Pfam" id="PF01632">
    <property type="entry name" value="Ribosomal_L35p"/>
    <property type="match status" value="1"/>
</dbReference>
<evidence type="ECO:0000256" key="5">
    <source>
        <dbReference type="RuleBase" id="RU000568"/>
    </source>
</evidence>
<dbReference type="Proteomes" id="UP000632273">
    <property type="component" value="Unassembled WGS sequence"/>
</dbReference>
<comment type="similarity">
    <text evidence="1 4 5">Belongs to the bacterial ribosomal protein bL35 family.</text>
</comment>
<dbReference type="PRINTS" id="PR00064">
    <property type="entry name" value="RIBOSOMALL35"/>
</dbReference>
<organism evidence="6 7">
    <name type="scientific">Hymenobacter cavernae</name>
    <dbReference type="NCBI Taxonomy" id="2044852"/>
    <lineage>
        <taxon>Bacteria</taxon>
        <taxon>Pseudomonadati</taxon>
        <taxon>Bacteroidota</taxon>
        <taxon>Cytophagia</taxon>
        <taxon>Cytophagales</taxon>
        <taxon>Hymenobacteraceae</taxon>
        <taxon>Hymenobacter</taxon>
    </lineage>
</organism>
<dbReference type="Gene3D" id="4.10.410.60">
    <property type="match status" value="1"/>
</dbReference>
<dbReference type="InterPro" id="IPR001706">
    <property type="entry name" value="Ribosomal_bL35"/>
</dbReference>
<gene>
    <name evidence="4" type="primary">rpmI</name>
    <name evidence="6" type="ORF">GCM10011383_20330</name>
</gene>
<evidence type="ECO:0000256" key="3">
    <source>
        <dbReference type="ARBA" id="ARBA00023274"/>
    </source>
</evidence>
<accession>A0ABQ1U379</accession>
<dbReference type="PROSITE" id="PS00936">
    <property type="entry name" value="RIBOSOMAL_L35"/>
    <property type="match status" value="1"/>
</dbReference>